<evidence type="ECO:0000313" key="2">
    <source>
        <dbReference type="EMBL" id="OJZ86712.1"/>
    </source>
</evidence>
<dbReference type="Proteomes" id="UP000184063">
    <property type="component" value="Unassembled WGS sequence"/>
</dbReference>
<dbReference type="VEuPathDB" id="FungiDB:ASPFODRAFT_611146"/>
<keyword evidence="1" id="KW-0472">Membrane</keyword>
<organism evidence="2 3">
    <name type="scientific">Aspergillus luchuensis (strain CBS 106.47)</name>
    <dbReference type="NCBI Taxonomy" id="1137211"/>
    <lineage>
        <taxon>Eukaryota</taxon>
        <taxon>Fungi</taxon>
        <taxon>Dikarya</taxon>
        <taxon>Ascomycota</taxon>
        <taxon>Pezizomycotina</taxon>
        <taxon>Eurotiomycetes</taxon>
        <taxon>Eurotiomycetidae</taxon>
        <taxon>Eurotiales</taxon>
        <taxon>Aspergillaceae</taxon>
        <taxon>Aspergillus</taxon>
        <taxon>Aspergillus subgen. Circumdati</taxon>
    </lineage>
</organism>
<evidence type="ECO:0000313" key="3">
    <source>
        <dbReference type="Proteomes" id="UP000184063"/>
    </source>
</evidence>
<evidence type="ECO:0000256" key="1">
    <source>
        <dbReference type="SAM" id="Phobius"/>
    </source>
</evidence>
<feature type="transmembrane region" description="Helical" evidence="1">
    <location>
        <begin position="24"/>
        <end position="47"/>
    </location>
</feature>
<name>A0A1M3TJ59_ASPLC</name>
<protein>
    <submittedName>
        <fullName evidence="2">Uncharacterized protein</fullName>
    </submittedName>
</protein>
<sequence length="52" mass="5880">MQCMQPAICALCTPNFSVWLCCQWRLSGIAGSSWLVYVYVGLVLFGIDTDRY</sequence>
<keyword evidence="1" id="KW-0812">Transmembrane</keyword>
<proteinExistence type="predicted"/>
<accession>A0A1M3TJ59</accession>
<dbReference type="AlphaFoldDB" id="A0A1M3TJ59"/>
<reference evidence="3" key="1">
    <citation type="journal article" date="2017" name="Genome Biol.">
        <title>Comparative genomics reveals high biological diversity and specific adaptations in the industrially and medically important fungal genus Aspergillus.</title>
        <authorList>
            <person name="de Vries R.P."/>
            <person name="Riley R."/>
            <person name="Wiebenga A."/>
            <person name="Aguilar-Osorio G."/>
            <person name="Amillis S."/>
            <person name="Uchima C.A."/>
            <person name="Anderluh G."/>
            <person name="Asadollahi M."/>
            <person name="Askin M."/>
            <person name="Barry K."/>
            <person name="Battaglia E."/>
            <person name="Bayram O."/>
            <person name="Benocci T."/>
            <person name="Braus-Stromeyer S.A."/>
            <person name="Caldana C."/>
            <person name="Canovas D."/>
            <person name="Cerqueira G.C."/>
            <person name="Chen F."/>
            <person name="Chen W."/>
            <person name="Choi C."/>
            <person name="Clum A."/>
            <person name="Dos Santos R.A."/>
            <person name="Damasio A.R."/>
            <person name="Diallinas G."/>
            <person name="Emri T."/>
            <person name="Fekete E."/>
            <person name="Flipphi M."/>
            <person name="Freyberg S."/>
            <person name="Gallo A."/>
            <person name="Gournas C."/>
            <person name="Habgood R."/>
            <person name="Hainaut M."/>
            <person name="Harispe M.L."/>
            <person name="Henrissat B."/>
            <person name="Hilden K.S."/>
            <person name="Hope R."/>
            <person name="Hossain A."/>
            <person name="Karabika E."/>
            <person name="Karaffa L."/>
            <person name="Karanyi Z."/>
            <person name="Krasevec N."/>
            <person name="Kuo A."/>
            <person name="Kusch H."/>
            <person name="LaButti K."/>
            <person name="Lagendijk E.L."/>
            <person name="Lapidus A."/>
            <person name="Levasseur A."/>
            <person name="Lindquist E."/>
            <person name="Lipzen A."/>
            <person name="Logrieco A.F."/>
            <person name="MacCabe A."/>
            <person name="Maekelae M.R."/>
            <person name="Malavazi I."/>
            <person name="Melin P."/>
            <person name="Meyer V."/>
            <person name="Mielnichuk N."/>
            <person name="Miskei M."/>
            <person name="Molnar A.P."/>
            <person name="Mule G."/>
            <person name="Ngan C.Y."/>
            <person name="Orejas M."/>
            <person name="Orosz E."/>
            <person name="Ouedraogo J.P."/>
            <person name="Overkamp K.M."/>
            <person name="Park H.-S."/>
            <person name="Perrone G."/>
            <person name="Piumi F."/>
            <person name="Punt P.J."/>
            <person name="Ram A.F."/>
            <person name="Ramon A."/>
            <person name="Rauscher S."/>
            <person name="Record E."/>
            <person name="Riano-Pachon D.M."/>
            <person name="Robert V."/>
            <person name="Roehrig J."/>
            <person name="Ruller R."/>
            <person name="Salamov A."/>
            <person name="Salih N.S."/>
            <person name="Samson R.A."/>
            <person name="Sandor E."/>
            <person name="Sanguinetti M."/>
            <person name="Schuetze T."/>
            <person name="Sepcic K."/>
            <person name="Shelest E."/>
            <person name="Sherlock G."/>
            <person name="Sophianopoulou V."/>
            <person name="Squina F.M."/>
            <person name="Sun H."/>
            <person name="Susca A."/>
            <person name="Todd R.B."/>
            <person name="Tsang A."/>
            <person name="Unkles S.E."/>
            <person name="van de Wiele N."/>
            <person name="van Rossen-Uffink D."/>
            <person name="Oliveira J.V."/>
            <person name="Vesth T.C."/>
            <person name="Visser J."/>
            <person name="Yu J.-H."/>
            <person name="Zhou M."/>
            <person name="Andersen M.R."/>
            <person name="Archer D.B."/>
            <person name="Baker S.E."/>
            <person name="Benoit I."/>
            <person name="Brakhage A.A."/>
            <person name="Braus G.H."/>
            <person name="Fischer R."/>
            <person name="Frisvad J.C."/>
            <person name="Goldman G.H."/>
            <person name="Houbraken J."/>
            <person name="Oakley B."/>
            <person name="Pocsi I."/>
            <person name="Scazzocchio C."/>
            <person name="Seiboth B."/>
            <person name="vanKuyk P.A."/>
            <person name="Wortman J."/>
            <person name="Dyer P.S."/>
            <person name="Grigoriev I.V."/>
        </authorList>
    </citation>
    <scope>NUCLEOTIDE SEQUENCE [LARGE SCALE GENOMIC DNA]</scope>
    <source>
        <strain evidence="3">CBS 106.47</strain>
    </source>
</reference>
<dbReference type="EMBL" id="KV878241">
    <property type="protein sequence ID" value="OJZ86712.1"/>
    <property type="molecule type" value="Genomic_DNA"/>
</dbReference>
<keyword evidence="1" id="KW-1133">Transmembrane helix</keyword>
<gene>
    <name evidence="2" type="ORF">ASPFODRAFT_611146</name>
</gene>